<protein>
    <submittedName>
        <fullName evidence="1">Uncharacterized protein</fullName>
    </submittedName>
</protein>
<evidence type="ECO:0000313" key="2">
    <source>
        <dbReference type="Proteomes" id="UP000326678"/>
    </source>
</evidence>
<dbReference type="RefSeq" id="WP_267255600.1">
    <property type="nucleotide sequence ID" value="NZ_CP045226.1"/>
</dbReference>
<name>A0A5P8VX93_9NOSO</name>
<dbReference type="KEGG" id="nsh:GXM_02469"/>
<dbReference type="AlphaFoldDB" id="A0A5P8VX93"/>
<dbReference type="Proteomes" id="UP000326678">
    <property type="component" value="Chromosome Gxm1"/>
</dbReference>
<evidence type="ECO:0000313" key="1">
    <source>
        <dbReference type="EMBL" id="QFS44994.1"/>
    </source>
</evidence>
<proteinExistence type="predicted"/>
<dbReference type="EMBL" id="CP045226">
    <property type="protein sequence ID" value="QFS44994.1"/>
    <property type="molecule type" value="Genomic_DNA"/>
</dbReference>
<accession>A0A5P8VX93</accession>
<reference evidence="1 2" key="1">
    <citation type="submission" date="2019-10" db="EMBL/GenBank/DDBJ databases">
        <title>Genomic and transcriptomic insights into the perfect genentic adaptation of a filamentous nitrogen-fixing cyanobacterium to rice fields.</title>
        <authorList>
            <person name="Chen Z."/>
        </authorList>
    </citation>
    <scope>NUCLEOTIDE SEQUENCE [LARGE SCALE GENOMIC DNA]</scope>
    <source>
        <strain evidence="1">CCNUC1</strain>
    </source>
</reference>
<keyword evidence="2" id="KW-1185">Reference proteome</keyword>
<organism evidence="1 2">
    <name type="scientific">Nostoc sphaeroides CCNUC1</name>
    <dbReference type="NCBI Taxonomy" id="2653204"/>
    <lineage>
        <taxon>Bacteria</taxon>
        <taxon>Bacillati</taxon>
        <taxon>Cyanobacteriota</taxon>
        <taxon>Cyanophyceae</taxon>
        <taxon>Nostocales</taxon>
        <taxon>Nostocaceae</taxon>
        <taxon>Nostoc</taxon>
    </lineage>
</organism>
<gene>
    <name evidence="1" type="ORF">GXM_02469</name>
</gene>
<sequence length="43" mass="4776">MNKSNLLLAERLEVAATQTKATDRGLKTLILYYSGSRLGEVHL</sequence>